<accession>A0AAW1GWB1</accession>
<comment type="caution">
    <text evidence="2">The sequence shown here is derived from an EMBL/GenBank/DDBJ whole genome shotgun (WGS) entry which is preliminary data.</text>
</comment>
<keyword evidence="3" id="KW-1185">Reference proteome</keyword>
<evidence type="ECO:0000256" key="1">
    <source>
        <dbReference type="SAM" id="MobiDB-lite"/>
    </source>
</evidence>
<feature type="compositionally biased region" description="Polar residues" evidence="1">
    <location>
        <begin position="121"/>
        <end position="130"/>
    </location>
</feature>
<dbReference type="PANTHER" id="PTHR34222">
    <property type="entry name" value="GAG_PRE-INTEGRS DOMAIN-CONTAINING PROTEIN"/>
    <property type="match status" value="1"/>
</dbReference>
<feature type="region of interest" description="Disordered" evidence="1">
    <location>
        <begin position="121"/>
        <end position="140"/>
    </location>
</feature>
<evidence type="ECO:0000313" key="3">
    <source>
        <dbReference type="Proteomes" id="UP001443914"/>
    </source>
</evidence>
<gene>
    <name evidence="2" type="ORF">RND81_14G213100</name>
</gene>
<dbReference type="AlphaFoldDB" id="A0AAW1GWB1"/>
<dbReference type="PANTHER" id="PTHR34222:SF99">
    <property type="entry name" value="PROTEIN, PUTATIVE-RELATED"/>
    <property type="match status" value="1"/>
</dbReference>
<dbReference type="EMBL" id="JBDFQZ010000014">
    <property type="protein sequence ID" value="KAK9666811.1"/>
    <property type="molecule type" value="Genomic_DNA"/>
</dbReference>
<dbReference type="Proteomes" id="UP001443914">
    <property type="component" value="Unassembled WGS sequence"/>
</dbReference>
<organism evidence="2 3">
    <name type="scientific">Saponaria officinalis</name>
    <name type="common">Common soapwort</name>
    <name type="synonym">Lychnis saponaria</name>
    <dbReference type="NCBI Taxonomy" id="3572"/>
    <lineage>
        <taxon>Eukaryota</taxon>
        <taxon>Viridiplantae</taxon>
        <taxon>Streptophyta</taxon>
        <taxon>Embryophyta</taxon>
        <taxon>Tracheophyta</taxon>
        <taxon>Spermatophyta</taxon>
        <taxon>Magnoliopsida</taxon>
        <taxon>eudicotyledons</taxon>
        <taxon>Gunneridae</taxon>
        <taxon>Pentapetalae</taxon>
        <taxon>Caryophyllales</taxon>
        <taxon>Caryophyllaceae</taxon>
        <taxon>Caryophylleae</taxon>
        <taxon>Saponaria</taxon>
    </lineage>
</organism>
<sequence length="205" mass="23553">MTQGDDSLAEYYTRIKSVWEDLRSMDEFPDCTCGVITACICEILKKIIERDNKHMLIDFLMGLDKKYEHLRGQILAMEPLPIVNQAFSKVHRAELQRTLTHTDVDDVDGMAMAVNKVSLPNSRSTPSFKSHGNVWRRDSKKPRHDRSQYYCDFCNKSGHTRDFCFKLRDLNQKYAHSSHPSMKIAAHVEEAAAFEGDTPCDDFST</sequence>
<proteinExistence type="predicted"/>
<evidence type="ECO:0000313" key="2">
    <source>
        <dbReference type="EMBL" id="KAK9666811.1"/>
    </source>
</evidence>
<reference evidence="2" key="1">
    <citation type="submission" date="2024-03" db="EMBL/GenBank/DDBJ databases">
        <title>WGS assembly of Saponaria officinalis var. Norfolk2.</title>
        <authorList>
            <person name="Jenkins J."/>
            <person name="Shu S."/>
            <person name="Grimwood J."/>
            <person name="Barry K."/>
            <person name="Goodstein D."/>
            <person name="Schmutz J."/>
            <person name="Leebens-Mack J."/>
            <person name="Osbourn A."/>
        </authorList>
    </citation>
    <scope>NUCLEOTIDE SEQUENCE [LARGE SCALE GENOMIC DNA]</scope>
    <source>
        <strain evidence="2">JIC</strain>
    </source>
</reference>
<evidence type="ECO:0008006" key="4">
    <source>
        <dbReference type="Google" id="ProtNLM"/>
    </source>
</evidence>
<protein>
    <recommendedName>
        <fullName evidence="4">Retrotransposon gag domain-containing protein</fullName>
    </recommendedName>
</protein>
<name>A0AAW1GWB1_SAPOF</name>